<dbReference type="RefSeq" id="WP_089662781.1">
    <property type="nucleotide sequence ID" value="NZ_LT629745.1"/>
</dbReference>
<proteinExistence type="predicted"/>
<evidence type="ECO:0000256" key="1">
    <source>
        <dbReference type="SAM" id="SignalP"/>
    </source>
</evidence>
<dbReference type="EMBL" id="LT629745">
    <property type="protein sequence ID" value="SDS17024.1"/>
    <property type="molecule type" value="Genomic_DNA"/>
</dbReference>
<dbReference type="AlphaFoldDB" id="A0A1H1Q0V4"/>
<dbReference type="STRING" id="1250231.SAMN04488552_2332"/>
<accession>A0A1H1Q0V4</accession>
<dbReference type="Proteomes" id="UP000198858">
    <property type="component" value="Chromosome I"/>
</dbReference>
<sequence>MRTFYAFILLFFSFSLTAQVGIGNSDPKAQLDISATNKDDPANIDGILIPRIEKFPIQNPGTDQHGMLVFLSKNVTGFNTGFYFWNAPEMKWKSLGSEITGSNFYKSGTTQSPNNIVDPIFREGSIGVGTDLISSRLQVAIAPGKDLTLKKALEVDNANSATDNLTTYGIVNDNRSQTNGNKYGIKTNVGGVGNGIHYGIFNETYQNTGTNDIYGIFNRVGRTFGAKSNNFGIYSEIGSIQGVGNIYGIYSIALGDANSNVFAGYFAGRVGIGNTPDTEYILPSSRGTEGQILMTNATGQVSWTNASVENYSSTTSTTGDFLITDEIGTLRINNQVTGIAIPASAANKGRIIRLINWPGNSEKNLVFLGGDDLFDVRTNSKVLSIKPQQVLTIQSAGNRWILLNQ</sequence>
<keyword evidence="3" id="KW-1185">Reference proteome</keyword>
<keyword evidence="1" id="KW-0732">Signal</keyword>
<evidence type="ECO:0000313" key="2">
    <source>
        <dbReference type="EMBL" id="SDS17024.1"/>
    </source>
</evidence>
<name>A0A1H1Q0V4_9FLAO</name>
<evidence type="ECO:0000313" key="3">
    <source>
        <dbReference type="Proteomes" id="UP000198858"/>
    </source>
</evidence>
<feature type="signal peptide" evidence="1">
    <location>
        <begin position="1"/>
        <end position="18"/>
    </location>
</feature>
<protein>
    <submittedName>
        <fullName evidence="2">Uncharacterized protein</fullName>
    </submittedName>
</protein>
<organism evidence="2 3">
    <name type="scientific">Christiangramia echinicola</name>
    <dbReference type="NCBI Taxonomy" id="279359"/>
    <lineage>
        <taxon>Bacteria</taxon>
        <taxon>Pseudomonadati</taxon>
        <taxon>Bacteroidota</taxon>
        <taxon>Flavobacteriia</taxon>
        <taxon>Flavobacteriales</taxon>
        <taxon>Flavobacteriaceae</taxon>
        <taxon>Christiangramia</taxon>
    </lineage>
</organism>
<gene>
    <name evidence="2" type="ORF">SAMN04488552_2332</name>
</gene>
<feature type="chain" id="PRO_5009257123" evidence="1">
    <location>
        <begin position="19"/>
        <end position="405"/>
    </location>
</feature>
<reference evidence="2 3" key="1">
    <citation type="submission" date="2016-10" db="EMBL/GenBank/DDBJ databases">
        <authorList>
            <person name="Varghese N."/>
            <person name="Submissions S."/>
        </authorList>
    </citation>
    <scope>NUCLEOTIDE SEQUENCE [LARGE SCALE GENOMIC DNA]</scope>
    <source>
        <strain evidence="2 3">Mar_2010_102</strain>
    </source>
</reference>